<gene>
    <name evidence="8" type="ORF">JGS22_007995</name>
</gene>
<name>A0A949JJX4_9ACTN</name>
<dbReference type="AlphaFoldDB" id="A0A949JJX4"/>
<feature type="region of interest" description="Disordered" evidence="6">
    <location>
        <begin position="52"/>
        <end position="95"/>
    </location>
</feature>
<dbReference type="PANTHER" id="PTHR43409:SF7">
    <property type="entry name" value="BLL1977 PROTEIN"/>
    <property type="match status" value="1"/>
</dbReference>
<dbReference type="GO" id="GO:0003824">
    <property type="term" value="F:catalytic activity"/>
    <property type="evidence" value="ECO:0007669"/>
    <property type="project" value="InterPro"/>
</dbReference>
<feature type="compositionally biased region" description="Low complexity" evidence="6">
    <location>
        <begin position="583"/>
        <end position="597"/>
    </location>
</feature>
<dbReference type="InterPro" id="IPR006638">
    <property type="entry name" value="Elp3/MiaA/NifB-like_rSAM"/>
</dbReference>
<evidence type="ECO:0000256" key="5">
    <source>
        <dbReference type="ARBA" id="ARBA00023014"/>
    </source>
</evidence>
<feature type="compositionally biased region" description="Low complexity" evidence="6">
    <location>
        <begin position="61"/>
        <end position="95"/>
    </location>
</feature>
<dbReference type="RefSeq" id="WP_211039360.1">
    <property type="nucleotide sequence ID" value="NZ_JAELVF020000001.1"/>
</dbReference>
<evidence type="ECO:0000259" key="7">
    <source>
        <dbReference type="SMART" id="SM00729"/>
    </source>
</evidence>
<organism evidence="8 9">
    <name type="scientific">Streptomyces tardus</name>
    <dbReference type="NCBI Taxonomy" id="2780544"/>
    <lineage>
        <taxon>Bacteria</taxon>
        <taxon>Bacillati</taxon>
        <taxon>Actinomycetota</taxon>
        <taxon>Actinomycetes</taxon>
        <taxon>Kitasatosporales</taxon>
        <taxon>Streptomycetaceae</taxon>
        <taxon>Streptomyces</taxon>
    </lineage>
</organism>
<evidence type="ECO:0000256" key="2">
    <source>
        <dbReference type="ARBA" id="ARBA00022691"/>
    </source>
</evidence>
<dbReference type="PANTHER" id="PTHR43409">
    <property type="entry name" value="ANAEROBIC MAGNESIUM-PROTOPORPHYRIN IX MONOMETHYL ESTER CYCLASE-RELATED"/>
    <property type="match status" value="1"/>
</dbReference>
<reference evidence="8" key="1">
    <citation type="submission" date="2021-06" db="EMBL/GenBank/DDBJ databases">
        <title>Sequencing of actinobacteria type strains.</title>
        <authorList>
            <person name="Nguyen G.-S."/>
            <person name="Wentzel A."/>
        </authorList>
    </citation>
    <scope>NUCLEOTIDE SEQUENCE</scope>
    <source>
        <strain evidence="8">P38-E01</strain>
    </source>
</reference>
<comment type="cofactor">
    <cofactor evidence="1">
        <name>[4Fe-4S] cluster</name>
        <dbReference type="ChEBI" id="CHEBI:49883"/>
    </cofactor>
</comment>
<accession>A0A949JJX4</accession>
<dbReference type="SFLD" id="SFLDS00029">
    <property type="entry name" value="Radical_SAM"/>
    <property type="match status" value="1"/>
</dbReference>
<comment type="caution">
    <text evidence="8">The sequence shown here is derived from an EMBL/GenBank/DDBJ whole genome shotgun (WGS) entry which is preliminary data.</text>
</comment>
<dbReference type="GO" id="GO:0005829">
    <property type="term" value="C:cytosol"/>
    <property type="evidence" value="ECO:0007669"/>
    <property type="project" value="TreeGrafter"/>
</dbReference>
<sequence length="684" mass="74171">MTDVLLVMPPVSEAVQFPYLALPQLTAAWRAQGYTVRCVDLNLEYRDAVLRRDADPDRPDAGPVDPGAGPAGSADLPRAAEPAAPEPAAEAAAPVPAAAVPTAPVPAAGSGGTGPGAGDVYRQVSERYRSHHGERLLDRSRDRSAPEVQAMAIRATGRYVALRAAADGWLVKDPLPLGELEERVRTSLHHWSARWCGRRLRELIDEHRPKVLAFTVPFFSQVVPVLSLAVRLKEQGVAVPVMVGGPTVQMWAKLLRSRLPAAAAVDHWCTGHGEAYLARVMPPDADRPVDEVPTAPGGLADGFRINDQQAPEFRQFDLLRYANEAWQFPYRLTLGCYWGKCSFCSYGNRYHDDRAFQQLAPGRAADQLVALAGELGITDVAIADENTGLRHLVRVMEEVSLRGVDLTFRVRARLEPALADPLFARTLRELGCVQISTGFESSHQELLDFVRKGQDPVAAEQAVANLTAAGITTNLSFMDGYDHPAAAEGFLATSGTIRRNAATMGLDTMQLLVAEPGSHLWASRWVAPDDEFLVTNEGLAFAAGRIGAALGSPAEAEEARERLLRMTVEAVPDAERRARPDLAPASAFPASASSSPAGGPDRPVPTDSDEPLRAWPRAGVALETVRRRRVLADIAWPRMAAVPQAVVCTDDGALEAVGPRERNWLNRMLHKRLLVTDRKEAEVF</sequence>
<keyword evidence="2" id="KW-0949">S-adenosyl-L-methionine</keyword>
<dbReference type="SUPFAM" id="SSF102114">
    <property type="entry name" value="Radical SAM enzymes"/>
    <property type="match status" value="1"/>
</dbReference>
<keyword evidence="5" id="KW-0411">Iron-sulfur</keyword>
<dbReference type="SMART" id="SM00729">
    <property type="entry name" value="Elp3"/>
    <property type="match status" value="1"/>
</dbReference>
<keyword evidence="9" id="KW-1185">Reference proteome</keyword>
<dbReference type="InterPro" id="IPR058240">
    <property type="entry name" value="rSAM_sf"/>
</dbReference>
<evidence type="ECO:0000256" key="1">
    <source>
        <dbReference type="ARBA" id="ARBA00001966"/>
    </source>
</evidence>
<dbReference type="SFLD" id="SFLDG01082">
    <property type="entry name" value="B12-binding_domain_containing"/>
    <property type="match status" value="1"/>
</dbReference>
<keyword evidence="3" id="KW-0479">Metal-binding</keyword>
<keyword evidence="4" id="KW-0408">Iron</keyword>
<feature type="region of interest" description="Disordered" evidence="6">
    <location>
        <begin position="575"/>
        <end position="612"/>
    </location>
</feature>
<feature type="domain" description="Elp3/MiaA/NifB-like radical SAM core" evidence="7">
    <location>
        <begin position="326"/>
        <end position="540"/>
    </location>
</feature>
<dbReference type="GO" id="GO:0051536">
    <property type="term" value="F:iron-sulfur cluster binding"/>
    <property type="evidence" value="ECO:0007669"/>
    <property type="project" value="UniProtKB-KW"/>
</dbReference>
<dbReference type="GO" id="GO:0046872">
    <property type="term" value="F:metal ion binding"/>
    <property type="evidence" value="ECO:0007669"/>
    <property type="project" value="UniProtKB-KW"/>
</dbReference>
<dbReference type="EMBL" id="JAELVF020000001">
    <property type="protein sequence ID" value="MBU7597564.1"/>
    <property type="molecule type" value="Genomic_DNA"/>
</dbReference>
<evidence type="ECO:0000256" key="3">
    <source>
        <dbReference type="ARBA" id="ARBA00022723"/>
    </source>
</evidence>
<evidence type="ECO:0000256" key="4">
    <source>
        <dbReference type="ARBA" id="ARBA00023004"/>
    </source>
</evidence>
<evidence type="ECO:0000256" key="6">
    <source>
        <dbReference type="SAM" id="MobiDB-lite"/>
    </source>
</evidence>
<dbReference type="Pfam" id="PF04055">
    <property type="entry name" value="Radical_SAM"/>
    <property type="match status" value="1"/>
</dbReference>
<evidence type="ECO:0000313" key="8">
    <source>
        <dbReference type="EMBL" id="MBU7597564.1"/>
    </source>
</evidence>
<dbReference type="Proteomes" id="UP000694501">
    <property type="component" value="Unassembled WGS sequence"/>
</dbReference>
<dbReference type="InterPro" id="IPR051198">
    <property type="entry name" value="BchE-like"/>
</dbReference>
<evidence type="ECO:0000313" key="9">
    <source>
        <dbReference type="Proteomes" id="UP000694501"/>
    </source>
</evidence>
<protein>
    <recommendedName>
        <fullName evidence="7">Elp3/MiaA/NifB-like radical SAM core domain-containing protein</fullName>
    </recommendedName>
</protein>
<dbReference type="InterPro" id="IPR007197">
    <property type="entry name" value="rSAM"/>
</dbReference>
<proteinExistence type="predicted"/>